<reference evidence="3" key="1">
    <citation type="submission" date="2016-06" db="UniProtKB">
        <authorList>
            <consortium name="WormBaseParasite"/>
        </authorList>
    </citation>
    <scope>IDENTIFICATION</scope>
</reference>
<reference evidence="1 2" key="2">
    <citation type="submission" date="2018-08" db="EMBL/GenBank/DDBJ databases">
        <authorList>
            <person name="Laetsch R D."/>
            <person name="Stevens L."/>
            <person name="Kumar S."/>
            <person name="Blaxter L. M."/>
        </authorList>
    </citation>
    <scope>NUCLEOTIDE SEQUENCE [LARGE SCALE GENOMIC DNA]</scope>
</reference>
<dbReference type="OrthoDB" id="10055660at2759"/>
<dbReference type="EMBL" id="UYRW01009731">
    <property type="protein sequence ID" value="VDM98102.1"/>
    <property type="molecule type" value="Genomic_DNA"/>
</dbReference>
<proteinExistence type="predicted"/>
<sequence>MTSFGAEIAKMEFMPIFKVKGQIYHEAGSPLPLPDMRLLKSSIDEMQSDTHKIVIHVEKTPDEEHVRRFNAPTKDKAAIVIVVPISTQRCCFSLEKRSIAKIVDTHRYMYSKIEIKRLIFIRLNQTKLRSEECIHLRDAVVNDGNKTCTGRLTILPSLYADSARHLHEYNQCNC</sequence>
<evidence type="ECO:0000313" key="3">
    <source>
        <dbReference type="WBParaSite" id="nOo.2.0.1.t12123-RA"/>
    </source>
</evidence>
<evidence type="ECO:0000313" key="1">
    <source>
        <dbReference type="EMBL" id="VDM98102.1"/>
    </source>
</evidence>
<evidence type="ECO:0000313" key="2">
    <source>
        <dbReference type="Proteomes" id="UP000271087"/>
    </source>
</evidence>
<dbReference type="WBParaSite" id="nOo.2.0.1.t12123-RA">
    <property type="protein sequence ID" value="nOo.2.0.1.t12123-RA"/>
    <property type="gene ID" value="nOo.2.0.1.g12123"/>
</dbReference>
<name>A0A182EVD4_ONCOC</name>
<accession>A0A182EVD4</accession>
<dbReference type="Proteomes" id="UP000271087">
    <property type="component" value="Unassembled WGS sequence"/>
</dbReference>
<gene>
    <name evidence="1" type="ORF">NOO_LOCUS12123</name>
</gene>
<keyword evidence="2" id="KW-1185">Reference proteome</keyword>
<organism evidence="3">
    <name type="scientific">Onchocerca ochengi</name>
    <name type="common">Filarial nematode worm</name>
    <dbReference type="NCBI Taxonomy" id="42157"/>
    <lineage>
        <taxon>Eukaryota</taxon>
        <taxon>Metazoa</taxon>
        <taxon>Ecdysozoa</taxon>
        <taxon>Nematoda</taxon>
        <taxon>Chromadorea</taxon>
        <taxon>Rhabditida</taxon>
        <taxon>Spirurina</taxon>
        <taxon>Spiruromorpha</taxon>
        <taxon>Filarioidea</taxon>
        <taxon>Onchocercidae</taxon>
        <taxon>Onchocerca</taxon>
    </lineage>
</organism>
<dbReference type="AlphaFoldDB" id="A0A182EVD4"/>
<protein>
    <submittedName>
        <fullName evidence="3">Piwi domain-containing protein</fullName>
    </submittedName>
</protein>